<gene>
    <name evidence="2" type="ORF">RM520_04510</name>
</gene>
<feature type="signal peptide" evidence="1">
    <location>
        <begin position="1"/>
        <end position="23"/>
    </location>
</feature>
<reference evidence="2 3" key="1">
    <citation type="submission" date="2023-09" db="EMBL/GenBank/DDBJ databases">
        <authorList>
            <person name="Rey-Velasco X."/>
        </authorList>
    </citation>
    <scope>NUCLEOTIDE SEQUENCE [LARGE SCALE GENOMIC DNA]</scope>
    <source>
        <strain evidence="2 3">P007</strain>
    </source>
</reference>
<dbReference type="SUPFAM" id="SSF54001">
    <property type="entry name" value="Cysteine proteinases"/>
    <property type="match status" value="1"/>
</dbReference>
<dbReference type="EMBL" id="JAVRHU010000001">
    <property type="protein sequence ID" value="MDT0620875.1"/>
    <property type="molecule type" value="Genomic_DNA"/>
</dbReference>
<evidence type="ECO:0000313" key="3">
    <source>
        <dbReference type="Proteomes" id="UP001250662"/>
    </source>
</evidence>
<keyword evidence="3" id="KW-1185">Reference proteome</keyword>
<keyword evidence="1" id="KW-0732">Signal</keyword>
<sequence>MRNFFIISCCLLSLIIFPVRGQAQNISITNKIEDILIKKDSSFVKHVNVTFNKSDELILYPIFYDSELEKILDIKVYVKKGKHFKPLKNQVITEEDVELEYIASKKVKTVVIPAGADAKVSFTVVCSELMYFADLRFFSNNLIDTLKYKITVPDTFKFTYNIIHKDSLKYVRVDSIKTANTTKWNINVIPEKVEPDILTLFGLYRNKRAPLMRTIVVPKSHKGSEKRYMNDWYLQKVQSKRGLNSEVIQKINELTKNESRPNQILEILYDYVKNNFKYVAIEIGMGAFIPTHANEVFSNKEGDCKDLSNFLSEALNFKGINSDIALAATYDHISDCDFPSLSSANHVVCIAYIDGIPLILDPTDPIHSPKTPVQSIQNRSLLIINKNGGDWHKVKGFSSQQNLIEYHIDLEENSDHTSMLGKFQAMYFGISGNFIRREFIRLDEDKVNTLLKKHYKTVLNNQSIEEFKIEPKNRVIDAKGNLSIKGKIINDINTRILFLDFLPRPFETLTRNELLIGTHLGSNLSKKVHSTIKMKNEIRSFKPIEHLFSEEGVSLLFKISNPSESVITVDYEFSCNYVSVNKENIQKINNILTSFKKVINDPIILNKKY</sequence>
<comment type="caution">
    <text evidence="2">The sequence shown here is derived from an EMBL/GenBank/DDBJ whole genome shotgun (WGS) entry which is preliminary data.</text>
</comment>
<accession>A0ABU3BFF4</accession>
<dbReference type="RefSeq" id="WP_311387126.1">
    <property type="nucleotide sequence ID" value="NZ_JAVRHU010000001.1"/>
</dbReference>
<dbReference type="Proteomes" id="UP001250662">
    <property type="component" value="Unassembled WGS sequence"/>
</dbReference>
<evidence type="ECO:0000256" key="1">
    <source>
        <dbReference type="SAM" id="SignalP"/>
    </source>
</evidence>
<dbReference type="InterPro" id="IPR038765">
    <property type="entry name" value="Papain-like_cys_pep_sf"/>
</dbReference>
<proteinExistence type="predicted"/>
<feature type="chain" id="PRO_5045843320" evidence="1">
    <location>
        <begin position="24"/>
        <end position="609"/>
    </location>
</feature>
<name>A0ABU3BFF4_9FLAO</name>
<protein>
    <submittedName>
        <fullName evidence="2">Transglutaminase domain-containing protein</fullName>
    </submittedName>
</protein>
<evidence type="ECO:0000313" key="2">
    <source>
        <dbReference type="EMBL" id="MDT0620875.1"/>
    </source>
</evidence>
<organism evidence="2 3">
    <name type="scientific">Croceitalea vernalis</name>
    <dbReference type="NCBI Taxonomy" id="3075599"/>
    <lineage>
        <taxon>Bacteria</taxon>
        <taxon>Pseudomonadati</taxon>
        <taxon>Bacteroidota</taxon>
        <taxon>Flavobacteriia</taxon>
        <taxon>Flavobacteriales</taxon>
        <taxon>Flavobacteriaceae</taxon>
        <taxon>Croceitalea</taxon>
    </lineage>
</organism>
<dbReference type="Gene3D" id="3.10.620.30">
    <property type="match status" value="1"/>
</dbReference>